<dbReference type="PROSITE" id="PS50263">
    <property type="entry name" value="CN_HYDROLASE"/>
    <property type="match status" value="1"/>
</dbReference>
<dbReference type="PANTHER" id="PTHR43674">
    <property type="entry name" value="NITRILASE C965.09-RELATED"/>
    <property type="match status" value="1"/>
</dbReference>
<dbReference type="InterPro" id="IPR050345">
    <property type="entry name" value="Aliph_Amidase/BUP"/>
</dbReference>
<name>A0A542Z9Z9_9MICO</name>
<reference evidence="3 4" key="1">
    <citation type="submission" date="2019-06" db="EMBL/GenBank/DDBJ databases">
        <title>Sequencing the genomes of 1000 actinobacteria strains.</title>
        <authorList>
            <person name="Klenk H.-P."/>
        </authorList>
    </citation>
    <scope>NUCLEOTIDE SEQUENCE [LARGE SCALE GENOMIC DNA]</scope>
    <source>
        <strain evidence="3 4">DSM 18082</strain>
    </source>
</reference>
<dbReference type="InterPro" id="IPR036526">
    <property type="entry name" value="C-N_Hydrolase_sf"/>
</dbReference>
<accession>A0A542Z9Z9</accession>
<dbReference type="AlphaFoldDB" id="A0A542Z9Z9"/>
<evidence type="ECO:0000313" key="3">
    <source>
        <dbReference type="EMBL" id="TQL57060.1"/>
    </source>
</evidence>
<dbReference type="EMBL" id="VFOQ01000002">
    <property type="protein sequence ID" value="TQL57060.1"/>
    <property type="molecule type" value="Genomic_DNA"/>
</dbReference>
<dbReference type="SUPFAM" id="SSF56317">
    <property type="entry name" value="Carbon-nitrogen hydrolase"/>
    <property type="match status" value="1"/>
</dbReference>
<dbReference type="OrthoDB" id="9811121at2"/>
<evidence type="ECO:0000313" key="4">
    <source>
        <dbReference type="Proteomes" id="UP000319514"/>
    </source>
</evidence>
<dbReference type="GO" id="GO:0050126">
    <property type="term" value="F:N-carbamoylputrescine amidase activity"/>
    <property type="evidence" value="ECO:0007669"/>
    <property type="project" value="TreeGrafter"/>
</dbReference>
<proteinExistence type="predicted"/>
<protein>
    <submittedName>
        <fullName evidence="3">Putative amidohydrolase</fullName>
    </submittedName>
</protein>
<evidence type="ECO:0000256" key="1">
    <source>
        <dbReference type="ARBA" id="ARBA00022801"/>
    </source>
</evidence>
<dbReference type="CDD" id="cd07197">
    <property type="entry name" value="nitrilase"/>
    <property type="match status" value="1"/>
</dbReference>
<dbReference type="Gene3D" id="3.60.110.10">
    <property type="entry name" value="Carbon-nitrogen hydrolase"/>
    <property type="match status" value="1"/>
</dbReference>
<keyword evidence="1 3" id="KW-0378">Hydrolase</keyword>
<dbReference type="PANTHER" id="PTHR43674:SF2">
    <property type="entry name" value="BETA-UREIDOPROPIONASE"/>
    <property type="match status" value="1"/>
</dbReference>
<dbReference type="Proteomes" id="UP000319514">
    <property type="component" value="Unassembled WGS sequence"/>
</dbReference>
<dbReference type="Pfam" id="PF00795">
    <property type="entry name" value="CN_hydrolase"/>
    <property type="match status" value="1"/>
</dbReference>
<dbReference type="GO" id="GO:0033388">
    <property type="term" value="P:putrescine biosynthetic process from arginine"/>
    <property type="evidence" value="ECO:0007669"/>
    <property type="project" value="TreeGrafter"/>
</dbReference>
<evidence type="ECO:0000259" key="2">
    <source>
        <dbReference type="PROSITE" id="PS50263"/>
    </source>
</evidence>
<sequence>MSVVMGEAFHCNARRGRDPAASRGIGLTVRMRVACFQSGVRGIDPGEAWRRVLQWCGDRGVDLLVTPEFGVGGLPHTQAAAEQQAVDDPDSLLPWADDAVPGMTVLLGFTERTAVGLHSSAAVVRDGRVLSVVRKQHPREPGLVPGGDSSVVDVAGTGVGVLVCADATHQGPARRLAADGAGLLACLLNNDMSEANAARWQRPTHEALAGRARENRCWVVSADVAGTSAGRRALAATRIVRPDGVLLATVPPQPGRLLVRDLV</sequence>
<feature type="domain" description="CN hydrolase" evidence="2">
    <location>
        <begin position="31"/>
        <end position="263"/>
    </location>
</feature>
<dbReference type="InterPro" id="IPR003010">
    <property type="entry name" value="C-N_Hydrolase"/>
</dbReference>
<keyword evidence="4" id="KW-1185">Reference proteome</keyword>
<organism evidence="3 4">
    <name type="scientific">Oryzihumus leptocrescens</name>
    <dbReference type="NCBI Taxonomy" id="297536"/>
    <lineage>
        <taxon>Bacteria</taxon>
        <taxon>Bacillati</taxon>
        <taxon>Actinomycetota</taxon>
        <taxon>Actinomycetes</taxon>
        <taxon>Micrococcales</taxon>
        <taxon>Intrasporangiaceae</taxon>
        <taxon>Oryzihumus</taxon>
    </lineage>
</organism>
<comment type="caution">
    <text evidence="3">The sequence shown here is derived from an EMBL/GenBank/DDBJ whole genome shotgun (WGS) entry which is preliminary data.</text>
</comment>
<gene>
    <name evidence="3" type="ORF">FB474_3832</name>
</gene>